<keyword evidence="1" id="KW-0812">Transmembrane</keyword>
<dbReference type="PANTHER" id="PTHR38441:SF1">
    <property type="entry name" value="MEMBRANE PROTEIN"/>
    <property type="match status" value="1"/>
</dbReference>
<evidence type="ECO:0000313" key="3">
    <source>
        <dbReference type="Proteomes" id="UP000593802"/>
    </source>
</evidence>
<evidence type="ECO:0000256" key="1">
    <source>
        <dbReference type="SAM" id="Phobius"/>
    </source>
</evidence>
<accession>A0A7I8DEA9</accession>
<dbReference type="Pfam" id="PF04341">
    <property type="entry name" value="DUF485"/>
    <property type="match status" value="1"/>
</dbReference>
<organism evidence="2 3">
    <name type="scientific">Effusibacillus dendaii</name>
    <dbReference type="NCBI Taxonomy" id="2743772"/>
    <lineage>
        <taxon>Bacteria</taxon>
        <taxon>Bacillati</taxon>
        <taxon>Bacillota</taxon>
        <taxon>Bacilli</taxon>
        <taxon>Bacillales</taxon>
        <taxon>Alicyclobacillaceae</taxon>
        <taxon>Effusibacillus</taxon>
    </lineage>
</organism>
<dbReference type="InterPro" id="IPR007436">
    <property type="entry name" value="DUF485"/>
</dbReference>
<feature type="transmembrane region" description="Helical" evidence="1">
    <location>
        <begin position="41"/>
        <end position="64"/>
    </location>
</feature>
<feature type="transmembrane region" description="Helical" evidence="1">
    <location>
        <begin position="76"/>
        <end position="96"/>
    </location>
</feature>
<dbReference type="EMBL" id="AP023366">
    <property type="protein sequence ID" value="BCJ88454.1"/>
    <property type="molecule type" value="Genomic_DNA"/>
</dbReference>
<gene>
    <name evidence="2" type="ORF">skT53_34390</name>
</gene>
<dbReference type="KEGG" id="eff:skT53_34390"/>
<proteinExistence type="predicted"/>
<sequence>MQPDLNKNVNASIRAGKASGWSSEVMQSSAFQSLIAQKRNFIVPATVFFLVFYFILPILTGFTTSLNGKVIGVINWAYLYAFAQFIMTWGLCHLYMSKANGYDKLVDQIKQEFGAKGAKSE</sequence>
<name>A0A7I8DEA9_9BACL</name>
<reference evidence="2 3" key="1">
    <citation type="submission" date="2020-08" db="EMBL/GenBank/DDBJ databases">
        <title>Complete Genome Sequence of Effusibacillus dendaii Strain skT53, Isolated from Farmland soil.</title>
        <authorList>
            <person name="Konishi T."/>
            <person name="Kawasaki H."/>
        </authorList>
    </citation>
    <scope>NUCLEOTIDE SEQUENCE [LARGE SCALE GENOMIC DNA]</scope>
    <source>
        <strain evidence="3">skT53</strain>
    </source>
</reference>
<dbReference type="Proteomes" id="UP000593802">
    <property type="component" value="Chromosome"/>
</dbReference>
<keyword evidence="3" id="KW-1185">Reference proteome</keyword>
<dbReference type="PANTHER" id="PTHR38441">
    <property type="entry name" value="INTEGRAL MEMBRANE PROTEIN-RELATED"/>
    <property type="match status" value="1"/>
</dbReference>
<keyword evidence="1" id="KW-0472">Membrane</keyword>
<evidence type="ECO:0000313" key="2">
    <source>
        <dbReference type="EMBL" id="BCJ88454.1"/>
    </source>
</evidence>
<evidence type="ECO:0008006" key="4">
    <source>
        <dbReference type="Google" id="ProtNLM"/>
    </source>
</evidence>
<dbReference type="AlphaFoldDB" id="A0A7I8DEA9"/>
<protein>
    <recommendedName>
        <fullName evidence="4">DUF485 domain-containing protein</fullName>
    </recommendedName>
</protein>
<keyword evidence="1" id="KW-1133">Transmembrane helix</keyword>